<dbReference type="InParanoid" id="A0A165GK25"/>
<dbReference type="RefSeq" id="XP_040768200.1">
    <property type="nucleotide sequence ID" value="XM_040908082.1"/>
</dbReference>
<proteinExistence type="predicted"/>
<name>A0A165GK25_9APHY</name>
<organism evidence="1 2">
    <name type="scientific">Laetiporus sulphureus 93-53</name>
    <dbReference type="NCBI Taxonomy" id="1314785"/>
    <lineage>
        <taxon>Eukaryota</taxon>
        <taxon>Fungi</taxon>
        <taxon>Dikarya</taxon>
        <taxon>Basidiomycota</taxon>
        <taxon>Agaricomycotina</taxon>
        <taxon>Agaricomycetes</taxon>
        <taxon>Polyporales</taxon>
        <taxon>Laetiporus</taxon>
    </lineage>
</organism>
<dbReference type="EMBL" id="KV427609">
    <property type="protein sequence ID" value="KZT10460.1"/>
    <property type="molecule type" value="Genomic_DNA"/>
</dbReference>
<dbReference type="GeneID" id="63825111"/>
<evidence type="ECO:0000313" key="2">
    <source>
        <dbReference type="Proteomes" id="UP000076871"/>
    </source>
</evidence>
<protein>
    <submittedName>
        <fullName evidence="1">Uncharacterized protein</fullName>
    </submittedName>
</protein>
<feature type="non-terminal residue" evidence="1">
    <location>
        <position position="107"/>
    </location>
</feature>
<accession>A0A165GK25</accession>
<evidence type="ECO:0000313" key="1">
    <source>
        <dbReference type="EMBL" id="KZT10460.1"/>
    </source>
</evidence>
<dbReference type="AlphaFoldDB" id="A0A165GK25"/>
<reference evidence="1 2" key="1">
    <citation type="journal article" date="2016" name="Mol. Biol. Evol.">
        <title>Comparative Genomics of Early-Diverging Mushroom-Forming Fungi Provides Insights into the Origins of Lignocellulose Decay Capabilities.</title>
        <authorList>
            <person name="Nagy L.G."/>
            <person name="Riley R."/>
            <person name="Tritt A."/>
            <person name="Adam C."/>
            <person name="Daum C."/>
            <person name="Floudas D."/>
            <person name="Sun H."/>
            <person name="Yadav J.S."/>
            <person name="Pangilinan J."/>
            <person name="Larsson K.H."/>
            <person name="Matsuura K."/>
            <person name="Barry K."/>
            <person name="Labutti K."/>
            <person name="Kuo R."/>
            <person name="Ohm R.A."/>
            <person name="Bhattacharya S.S."/>
            <person name="Shirouzu T."/>
            <person name="Yoshinaga Y."/>
            <person name="Martin F.M."/>
            <person name="Grigoriev I.V."/>
            <person name="Hibbett D.S."/>
        </authorList>
    </citation>
    <scope>NUCLEOTIDE SEQUENCE [LARGE SCALE GENOMIC DNA]</scope>
    <source>
        <strain evidence="1 2">93-53</strain>
    </source>
</reference>
<sequence length="107" mass="11753">MTGIAVLLSVGPRIHESDAAVVRRGHSSPPQRVGEVRERGVLVGFLIFCETSDDTPNAIGRRWLIGRSFTSLHDGTVKSMRPETGNACQKTVRSLFHIRTAQISENL</sequence>
<keyword evidence="2" id="KW-1185">Reference proteome</keyword>
<dbReference type="Proteomes" id="UP000076871">
    <property type="component" value="Unassembled WGS sequence"/>
</dbReference>
<gene>
    <name evidence="1" type="ORF">LAESUDRAFT_721822</name>
</gene>